<dbReference type="SUPFAM" id="SSF46689">
    <property type="entry name" value="Homeodomain-like"/>
    <property type="match status" value="2"/>
</dbReference>
<dbReference type="PROSITE" id="PS01124">
    <property type="entry name" value="HTH_ARAC_FAMILY_2"/>
    <property type="match status" value="1"/>
</dbReference>
<dbReference type="EMBL" id="JACHXO010000008">
    <property type="protein sequence ID" value="MBB3196673.1"/>
    <property type="molecule type" value="Genomic_DNA"/>
</dbReference>
<dbReference type="InterPro" id="IPR002818">
    <property type="entry name" value="DJ-1/PfpI"/>
</dbReference>
<dbReference type="SMART" id="SM00342">
    <property type="entry name" value="HTH_ARAC"/>
    <property type="match status" value="1"/>
</dbReference>
<evidence type="ECO:0000313" key="6">
    <source>
        <dbReference type="Proteomes" id="UP000574369"/>
    </source>
</evidence>
<dbReference type="PANTHER" id="PTHR43130:SF3">
    <property type="entry name" value="HTH-TYPE TRANSCRIPTIONAL REGULATOR RV1931C"/>
    <property type="match status" value="1"/>
</dbReference>
<dbReference type="Gene3D" id="1.10.10.60">
    <property type="entry name" value="Homeodomain-like"/>
    <property type="match status" value="1"/>
</dbReference>
<evidence type="ECO:0000256" key="3">
    <source>
        <dbReference type="ARBA" id="ARBA00023163"/>
    </source>
</evidence>
<evidence type="ECO:0000313" key="5">
    <source>
        <dbReference type="EMBL" id="MBB3196673.1"/>
    </source>
</evidence>
<keyword evidence="1" id="KW-0805">Transcription regulation</keyword>
<dbReference type="InterPro" id="IPR029062">
    <property type="entry name" value="Class_I_gatase-like"/>
</dbReference>
<protein>
    <submittedName>
        <fullName evidence="5">Transcriptional regulator GlxA family with amidase domain</fullName>
    </submittedName>
</protein>
<dbReference type="Gene3D" id="3.40.50.880">
    <property type="match status" value="1"/>
</dbReference>
<dbReference type="SUPFAM" id="SSF52317">
    <property type="entry name" value="Class I glutamine amidotransferase-like"/>
    <property type="match status" value="1"/>
</dbReference>
<dbReference type="InterPro" id="IPR009057">
    <property type="entry name" value="Homeodomain-like_sf"/>
</dbReference>
<dbReference type="InterPro" id="IPR018062">
    <property type="entry name" value="HTH_AraC-typ_CS"/>
</dbReference>
<keyword evidence="6" id="KW-1185">Reference proteome</keyword>
<dbReference type="Pfam" id="PF12833">
    <property type="entry name" value="HTH_18"/>
    <property type="match status" value="1"/>
</dbReference>
<dbReference type="Proteomes" id="UP000574369">
    <property type="component" value="Unassembled WGS sequence"/>
</dbReference>
<proteinExistence type="predicted"/>
<evidence type="ECO:0000259" key="4">
    <source>
        <dbReference type="PROSITE" id="PS01124"/>
    </source>
</evidence>
<comment type="caution">
    <text evidence="5">The sequence shown here is derived from an EMBL/GenBank/DDBJ whole genome shotgun (WGS) entry which is preliminary data.</text>
</comment>
<name>A0ABR6GX40_9BURK</name>
<accession>A0ABR6GX40</accession>
<evidence type="ECO:0000256" key="1">
    <source>
        <dbReference type="ARBA" id="ARBA00023015"/>
    </source>
</evidence>
<dbReference type="CDD" id="cd03137">
    <property type="entry name" value="GATase1_AraC_1"/>
    <property type="match status" value="1"/>
</dbReference>
<gene>
    <name evidence="5" type="ORF">FHS28_004095</name>
</gene>
<sequence length="328" mass="36353">MSSSPSVQARIRVAVIAFDGISPFHLAIPGVVFGESLTDANPFELRLLRADPEPLRTRAGYSITGLKSLNALKDIDIVVVPSWRDVDERPPERLLRALRKAHADGAYVVGLCLGAHVLAEAGLLEGRTATTHWQYAQDMAARFPAVTVNADVLYIESDRVMTSAGTAAGLDACLQIVRQRLGSDRANQAARRLVIPPHREGGQAQFIEQPVPAREGGSRLTGLFDSVRSRLHEAHDVDSLAAEAFMSRRSFTRQFKALTGTTVLKWLLTERLQFAQQLLERSDRSIEEVGTLAGFGSAESLRLHFRRAFRTTPTEWRRRFRHQPAQSL</sequence>
<feature type="domain" description="HTH araC/xylS-type" evidence="4">
    <location>
        <begin position="221"/>
        <end position="319"/>
    </location>
</feature>
<evidence type="ECO:0000256" key="2">
    <source>
        <dbReference type="ARBA" id="ARBA00023125"/>
    </source>
</evidence>
<organism evidence="5 6">
    <name type="scientific">Roseateles terrae</name>
    <dbReference type="NCBI Taxonomy" id="431060"/>
    <lineage>
        <taxon>Bacteria</taxon>
        <taxon>Pseudomonadati</taxon>
        <taxon>Pseudomonadota</taxon>
        <taxon>Betaproteobacteria</taxon>
        <taxon>Burkholderiales</taxon>
        <taxon>Sphaerotilaceae</taxon>
        <taxon>Roseateles</taxon>
    </lineage>
</organism>
<dbReference type="InterPro" id="IPR018060">
    <property type="entry name" value="HTH_AraC"/>
</dbReference>
<dbReference type="InterPro" id="IPR052158">
    <property type="entry name" value="INH-QAR"/>
</dbReference>
<dbReference type="RefSeq" id="WP_088453659.1">
    <property type="nucleotide sequence ID" value="NZ_JACHXO010000008.1"/>
</dbReference>
<dbReference type="PANTHER" id="PTHR43130">
    <property type="entry name" value="ARAC-FAMILY TRANSCRIPTIONAL REGULATOR"/>
    <property type="match status" value="1"/>
</dbReference>
<reference evidence="5 6" key="1">
    <citation type="submission" date="2020-08" db="EMBL/GenBank/DDBJ databases">
        <title>Genomic Encyclopedia of Type Strains, Phase III (KMG-III): the genomes of soil and plant-associated and newly described type strains.</title>
        <authorList>
            <person name="Whitman W."/>
        </authorList>
    </citation>
    <scope>NUCLEOTIDE SEQUENCE [LARGE SCALE GENOMIC DNA]</scope>
    <source>
        <strain evidence="5 6">CECT 7247</strain>
    </source>
</reference>
<dbReference type="PROSITE" id="PS00041">
    <property type="entry name" value="HTH_ARAC_FAMILY_1"/>
    <property type="match status" value="1"/>
</dbReference>
<keyword evidence="2" id="KW-0238">DNA-binding</keyword>
<dbReference type="Pfam" id="PF01965">
    <property type="entry name" value="DJ-1_PfpI"/>
    <property type="match status" value="1"/>
</dbReference>
<keyword evidence="3" id="KW-0804">Transcription</keyword>